<evidence type="ECO:0000259" key="2">
    <source>
        <dbReference type="PROSITE" id="PS51154"/>
    </source>
</evidence>
<comment type="caution">
    <text evidence="3">The sequence shown here is derived from an EMBL/GenBank/DDBJ whole genome shotgun (WGS) entry which is preliminary data.</text>
</comment>
<evidence type="ECO:0000256" key="1">
    <source>
        <dbReference type="SAM" id="MobiDB-lite"/>
    </source>
</evidence>
<dbReference type="Gene3D" id="3.40.220.10">
    <property type="entry name" value="Leucine Aminopeptidase, subunit E, domain 1"/>
    <property type="match status" value="1"/>
</dbReference>
<reference evidence="3" key="1">
    <citation type="submission" date="2021-03" db="EMBL/GenBank/DDBJ databases">
        <authorList>
            <person name="Bekaert M."/>
        </authorList>
    </citation>
    <scope>NUCLEOTIDE SEQUENCE</scope>
</reference>
<accession>A0A8S3UYF4</accession>
<evidence type="ECO:0000313" key="3">
    <source>
        <dbReference type="EMBL" id="CAG2249298.1"/>
    </source>
</evidence>
<proteinExistence type="predicted"/>
<feature type="region of interest" description="Disordered" evidence="1">
    <location>
        <begin position="1"/>
        <end position="22"/>
    </location>
</feature>
<name>A0A8S3UYF4_MYTED</name>
<feature type="compositionally biased region" description="Basic and acidic residues" evidence="1">
    <location>
        <begin position="126"/>
        <end position="144"/>
    </location>
</feature>
<keyword evidence="4" id="KW-1185">Reference proteome</keyword>
<feature type="region of interest" description="Disordered" evidence="1">
    <location>
        <begin position="126"/>
        <end position="166"/>
    </location>
</feature>
<dbReference type="InterPro" id="IPR002589">
    <property type="entry name" value="Macro_dom"/>
</dbReference>
<dbReference type="InterPro" id="IPR043472">
    <property type="entry name" value="Macro_dom-like"/>
</dbReference>
<dbReference type="EMBL" id="CAJPWZ010002969">
    <property type="protein sequence ID" value="CAG2249298.1"/>
    <property type="molecule type" value="Genomic_DNA"/>
</dbReference>
<sequence>MRTEQKRTQKEQRTEEDKKRRTNNTAAVYIKAKLNISANVLLVENKQRIRNLKRQYRVDVYKKDDEAITLEGNLRSLSLALDKLLQWTNETSVNKIVKNGQEKGDFQGTGNQTICGFLHTLDEDRNLEPNQMRDGERQNTRDLKSSSQKRALEVGGKSKNVSGARGGCQYSGHKMYPNILMASGNIIDEQNMQSKEPITPSPDTFKDLKYFPIAGADSLMMTTKEGIKVYVYQGNLCYVDVQGIITSSNEYMNHSAGLLSVLAKEAGEKMLDDCRSYLAYNLKLQQGKVCVTTAGNLKQYTCILYACAPIWSQRKDTDSYIEELINVIRTAVISVNNNKLGSVAIAAIGSAITQYSSKNGKTTSIKEIHFVDRDLEVVTLMQTAFLLDLDESHHEKDSKLLKIPKNQGNFPMLRWK</sequence>
<feature type="domain" description="Macro" evidence="2">
    <location>
        <begin position="216"/>
        <end position="386"/>
    </location>
</feature>
<dbReference type="AlphaFoldDB" id="A0A8S3UYF4"/>
<dbReference type="OrthoDB" id="10480895at2759"/>
<protein>
    <recommendedName>
        <fullName evidence="2">Macro domain-containing protein</fullName>
    </recommendedName>
</protein>
<organism evidence="3 4">
    <name type="scientific">Mytilus edulis</name>
    <name type="common">Blue mussel</name>
    <dbReference type="NCBI Taxonomy" id="6550"/>
    <lineage>
        <taxon>Eukaryota</taxon>
        <taxon>Metazoa</taxon>
        <taxon>Spiralia</taxon>
        <taxon>Lophotrochozoa</taxon>
        <taxon>Mollusca</taxon>
        <taxon>Bivalvia</taxon>
        <taxon>Autobranchia</taxon>
        <taxon>Pteriomorphia</taxon>
        <taxon>Mytilida</taxon>
        <taxon>Mytiloidea</taxon>
        <taxon>Mytilidae</taxon>
        <taxon>Mytilinae</taxon>
        <taxon>Mytilus</taxon>
    </lineage>
</organism>
<evidence type="ECO:0000313" key="4">
    <source>
        <dbReference type="Proteomes" id="UP000683360"/>
    </source>
</evidence>
<dbReference type="Pfam" id="PF01661">
    <property type="entry name" value="Macro"/>
    <property type="match status" value="1"/>
</dbReference>
<dbReference type="Proteomes" id="UP000683360">
    <property type="component" value="Unassembled WGS sequence"/>
</dbReference>
<gene>
    <name evidence="3" type="ORF">MEDL_61164</name>
</gene>
<feature type="compositionally biased region" description="Basic and acidic residues" evidence="1">
    <location>
        <begin position="1"/>
        <end position="19"/>
    </location>
</feature>
<dbReference type="SUPFAM" id="SSF52949">
    <property type="entry name" value="Macro domain-like"/>
    <property type="match status" value="1"/>
</dbReference>
<dbReference type="PROSITE" id="PS51154">
    <property type="entry name" value="MACRO"/>
    <property type="match status" value="1"/>
</dbReference>